<protein>
    <submittedName>
        <fullName evidence="1">Uncharacterized protein</fullName>
    </submittedName>
</protein>
<dbReference type="EMBL" id="MN738790">
    <property type="protein sequence ID" value="QHT37152.1"/>
    <property type="molecule type" value="Genomic_DNA"/>
</dbReference>
<organism evidence="1">
    <name type="scientific">viral metagenome</name>
    <dbReference type="NCBI Taxonomy" id="1070528"/>
    <lineage>
        <taxon>unclassified sequences</taxon>
        <taxon>metagenomes</taxon>
        <taxon>organismal metagenomes</taxon>
    </lineage>
</organism>
<dbReference type="AlphaFoldDB" id="A0A6C0F7H4"/>
<reference evidence="1" key="1">
    <citation type="journal article" date="2020" name="Nature">
        <title>Giant virus diversity and host interactions through global metagenomics.</title>
        <authorList>
            <person name="Schulz F."/>
            <person name="Roux S."/>
            <person name="Paez-Espino D."/>
            <person name="Jungbluth S."/>
            <person name="Walsh D.A."/>
            <person name="Denef V.J."/>
            <person name="McMahon K.D."/>
            <person name="Konstantinidis K.T."/>
            <person name="Eloe-Fadrosh E.A."/>
            <person name="Kyrpides N.C."/>
            <person name="Woyke T."/>
        </authorList>
    </citation>
    <scope>NUCLEOTIDE SEQUENCE</scope>
    <source>
        <strain evidence="1">GVMAG-S-ERX555967-131</strain>
    </source>
</reference>
<name>A0A6C0F7H4_9ZZZZ</name>
<evidence type="ECO:0000313" key="1">
    <source>
        <dbReference type="EMBL" id="QHT37152.1"/>
    </source>
</evidence>
<accession>A0A6C0F7H4</accession>
<sequence length="118" mass="13694">MSLYFLSRRNNIFSTRHESRTWLIGLVRKHKACSLAKEIMKNDNKGIIISNIDYTNGDLAESLVLNRLGLIVADDFATFDDDKIIYSGYTVNYEDYIDINIYNAQKKHLEGLYDDNCF</sequence>
<proteinExistence type="predicted"/>